<dbReference type="Gene3D" id="1.10.3720.10">
    <property type="entry name" value="MetI-like"/>
    <property type="match status" value="1"/>
</dbReference>
<dbReference type="Proteomes" id="UP001177160">
    <property type="component" value="Unassembled WGS sequence"/>
</dbReference>
<dbReference type="PANTHER" id="PTHR43005:SF1">
    <property type="entry name" value="SPERMIDINE_PUTRESCINE TRANSPORT SYSTEM PERMEASE PROTEIN"/>
    <property type="match status" value="1"/>
</dbReference>
<dbReference type="EMBL" id="JAOVQM010000001">
    <property type="protein sequence ID" value="MCV2231337.1"/>
    <property type="molecule type" value="Genomic_DNA"/>
</dbReference>
<feature type="transmembrane region" description="Helical" evidence="7">
    <location>
        <begin position="87"/>
        <end position="109"/>
    </location>
</feature>
<sequence>MDQTIKMKPLASYRKTRRKDAFGVFLMLLPYTLLFSVFIAIPVALAIYLSLTSFNVVETPTLNGLVNFVNIFTQDDVFLQYVLPKTLTFAIIVGPGGYMLAFVLAWMLAQIQKLPRTIFALLLYTPSMIGGVFIAVIWRTLFSGDESGYINALLLQWDMIERPIQFLQSPDHLMTVVIIVALWSSMGVGFLAMLAGILNGNEELYEAAYVEGIDNKFQEVIHVTIPMMKPQMLFGAVMAIVATFTNGYIGVALSGANPTPQNAAQFITNHIDDYGFLRYEMGYAAALSVVLLAIIIVFSKVAYKLFAEKD</sequence>
<evidence type="ECO:0000313" key="9">
    <source>
        <dbReference type="EMBL" id="MCV2231337.1"/>
    </source>
</evidence>
<organism evidence="9 10">
    <name type="scientific">Paracholeplasma manati</name>
    <dbReference type="NCBI Taxonomy" id="591373"/>
    <lineage>
        <taxon>Bacteria</taxon>
        <taxon>Bacillati</taxon>
        <taxon>Mycoplasmatota</taxon>
        <taxon>Mollicutes</taxon>
        <taxon>Acholeplasmatales</taxon>
        <taxon>Acholeplasmataceae</taxon>
        <taxon>Paracholeplasma</taxon>
    </lineage>
</organism>
<proteinExistence type="inferred from homology"/>
<dbReference type="Pfam" id="PF00528">
    <property type="entry name" value="BPD_transp_1"/>
    <property type="match status" value="1"/>
</dbReference>
<evidence type="ECO:0000313" key="10">
    <source>
        <dbReference type="Proteomes" id="UP001177160"/>
    </source>
</evidence>
<keyword evidence="3" id="KW-1003">Cell membrane</keyword>
<evidence type="ECO:0000256" key="4">
    <source>
        <dbReference type="ARBA" id="ARBA00022692"/>
    </source>
</evidence>
<comment type="similarity">
    <text evidence="7">Belongs to the binding-protein-dependent transport system permease family.</text>
</comment>
<comment type="subcellular location">
    <subcellularLocation>
        <location evidence="1 7">Cell membrane</location>
        <topology evidence="1 7">Multi-pass membrane protein</topology>
    </subcellularLocation>
</comment>
<keyword evidence="10" id="KW-1185">Reference proteome</keyword>
<evidence type="ECO:0000256" key="1">
    <source>
        <dbReference type="ARBA" id="ARBA00004651"/>
    </source>
</evidence>
<evidence type="ECO:0000256" key="7">
    <source>
        <dbReference type="RuleBase" id="RU363032"/>
    </source>
</evidence>
<evidence type="ECO:0000256" key="2">
    <source>
        <dbReference type="ARBA" id="ARBA00022448"/>
    </source>
</evidence>
<dbReference type="PANTHER" id="PTHR43005">
    <property type="entry name" value="BLR7065 PROTEIN"/>
    <property type="match status" value="1"/>
</dbReference>
<accession>A0ABT2Y3M3</accession>
<evidence type="ECO:0000256" key="6">
    <source>
        <dbReference type="ARBA" id="ARBA00023136"/>
    </source>
</evidence>
<keyword evidence="2 7" id="KW-0813">Transport</keyword>
<evidence type="ECO:0000256" key="3">
    <source>
        <dbReference type="ARBA" id="ARBA00022475"/>
    </source>
</evidence>
<name>A0ABT2Y3M3_9MOLU</name>
<feature type="transmembrane region" description="Helical" evidence="7">
    <location>
        <begin position="121"/>
        <end position="141"/>
    </location>
</feature>
<keyword evidence="5 7" id="KW-1133">Transmembrane helix</keyword>
<feature type="transmembrane region" description="Helical" evidence="7">
    <location>
        <begin position="283"/>
        <end position="303"/>
    </location>
</feature>
<evidence type="ECO:0000256" key="5">
    <source>
        <dbReference type="ARBA" id="ARBA00022989"/>
    </source>
</evidence>
<evidence type="ECO:0000259" key="8">
    <source>
        <dbReference type="PROSITE" id="PS50928"/>
    </source>
</evidence>
<dbReference type="CDD" id="cd06261">
    <property type="entry name" value="TM_PBP2"/>
    <property type="match status" value="1"/>
</dbReference>
<dbReference type="SUPFAM" id="SSF161098">
    <property type="entry name" value="MetI-like"/>
    <property type="match status" value="1"/>
</dbReference>
<dbReference type="RefSeq" id="WP_263607450.1">
    <property type="nucleotide sequence ID" value="NZ_JAOVQM010000001.1"/>
</dbReference>
<keyword evidence="4 7" id="KW-0812">Transmembrane</keyword>
<keyword evidence="6 7" id="KW-0472">Membrane</keyword>
<comment type="caution">
    <text evidence="9">The sequence shown here is derived from an EMBL/GenBank/DDBJ whole genome shotgun (WGS) entry which is preliminary data.</text>
</comment>
<gene>
    <name evidence="9" type="ORF">N7548_00660</name>
</gene>
<feature type="transmembrane region" description="Helical" evidence="7">
    <location>
        <begin position="232"/>
        <end position="253"/>
    </location>
</feature>
<protein>
    <submittedName>
        <fullName evidence="9">Sugar ABC transporter permease</fullName>
    </submittedName>
</protein>
<feature type="transmembrane region" description="Helical" evidence="7">
    <location>
        <begin position="21"/>
        <end position="49"/>
    </location>
</feature>
<dbReference type="PROSITE" id="PS50928">
    <property type="entry name" value="ABC_TM1"/>
    <property type="match status" value="1"/>
</dbReference>
<dbReference type="InterPro" id="IPR000515">
    <property type="entry name" value="MetI-like"/>
</dbReference>
<feature type="transmembrane region" description="Helical" evidence="7">
    <location>
        <begin position="173"/>
        <end position="198"/>
    </location>
</feature>
<dbReference type="InterPro" id="IPR035906">
    <property type="entry name" value="MetI-like_sf"/>
</dbReference>
<feature type="domain" description="ABC transmembrane type-1" evidence="8">
    <location>
        <begin position="83"/>
        <end position="302"/>
    </location>
</feature>
<reference evidence="9" key="1">
    <citation type="submission" date="2022-09" db="EMBL/GenBank/DDBJ databases">
        <title>Novel Mycoplasma species identified in domestic and wild animals.</title>
        <authorList>
            <person name="Volokhov D.V."/>
            <person name="Furtak V.A."/>
            <person name="Zagorodnyaya T.A."/>
        </authorList>
    </citation>
    <scope>NUCLEOTIDE SEQUENCE</scope>
    <source>
        <strain evidence="9">Oakley</strain>
    </source>
</reference>